<evidence type="ECO:0000256" key="1">
    <source>
        <dbReference type="SAM" id="Phobius"/>
    </source>
</evidence>
<feature type="transmembrane region" description="Helical" evidence="1">
    <location>
        <begin position="26"/>
        <end position="44"/>
    </location>
</feature>
<keyword evidence="1" id="KW-0812">Transmembrane</keyword>
<dbReference type="EMBL" id="CBXF010000091">
    <property type="protein sequence ID" value="CDL83526.1"/>
    <property type="molecule type" value="Genomic_DNA"/>
</dbReference>
<reference evidence="2" key="1">
    <citation type="submission" date="2013-11" db="EMBL/GenBank/DDBJ databases">
        <title>Draft genome sequence and annotation of the entomopathogenic bacteria, Xenorhabdus cabanillasi strain JM26 and Xenorhabdus szentirmai strain DSM 16338.</title>
        <authorList>
            <person name="Gualtieri M."/>
            <person name="Ogier J.C."/>
            <person name="Pages S."/>
            <person name="Givaudan A."/>
            <person name="Gaudriault S."/>
        </authorList>
    </citation>
    <scope>NUCLEOTIDE SEQUENCE [LARGE SCALE GENOMIC DNA]</scope>
    <source>
        <strain evidence="2">DSM 16338</strain>
    </source>
</reference>
<keyword evidence="3" id="KW-1185">Reference proteome</keyword>
<sequence>MPTDCLNFVATKSIAYYLIKHLTKSYTFVILMPVLMDGVAMIILKKKMMVV</sequence>
<evidence type="ECO:0000313" key="2">
    <source>
        <dbReference type="EMBL" id="CDL83526.1"/>
    </source>
</evidence>
<dbReference type="AlphaFoldDB" id="W1J0Z1"/>
<dbReference type="Proteomes" id="UP000019202">
    <property type="component" value="Unassembled WGS sequence"/>
</dbReference>
<evidence type="ECO:0000313" key="3">
    <source>
        <dbReference type="Proteomes" id="UP000019202"/>
    </source>
</evidence>
<protein>
    <submittedName>
        <fullName evidence="2">Uncharacterized protein</fullName>
    </submittedName>
</protein>
<proteinExistence type="predicted"/>
<comment type="caution">
    <text evidence="2">The sequence shown here is derived from an EMBL/GenBank/DDBJ whole genome shotgun (WGS) entry which is preliminary data.</text>
</comment>
<accession>W1J0Z1</accession>
<gene>
    <name evidence="2" type="ORF">XSR1_320005</name>
</gene>
<name>W1J0Z1_9GAMM</name>
<keyword evidence="1" id="KW-0472">Membrane</keyword>
<keyword evidence="1" id="KW-1133">Transmembrane helix</keyword>
<dbReference type="STRING" id="1427518.XSR1_320005"/>
<organism evidence="2 3">
    <name type="scientific">Xenorhabdus szentirmaii DSM 16338</name>
    <dbReference type="NCBI Taxonomy" id="1427518"/>
    <lineage>
        <taxon>Bacteria</taxon>
        <taxon>Pseudomonadati</taxon>
        <taxon>Pseudomonadota</taxon>
        <taxon>Gammaproteobacteria</taxon>
        <taxon>Enterobacterales</taxon>
        <taxon>Morganellaceae</taxon>
        <taxon>Xenorhabdus</taxon>
    </lineage>
</organism>